<feature type="chain" id="PRO_5020532171" evidence="2">
    <location>
        <begin position="30"/>
        <end position="241"/>
    </location>
</feature>
<accession>A0A4R9BDF2</accession>
<dbReference type="AlphaFoldDB" id="A0A4R9BDF2"/>
<evidence type="ECO:0000259" key="3">
    <source>
        <dbReference type="Pfam" id="PF01551"/>
    </source>
</evidence>
<dbReference type="EMBL" id="SOHH01000032">
    <property type="protein sequence ID" value="TFD81592.1"/>
    <property type="molecule type" value="Genomic_DNA"/>
</dbReference>
<dbReference type="Pfam" id="PF01551">
    <property type="entry name" value="Peptidase_M23"/>
    <property type="match status" value="1"/>
</dbReference>
<dbReference type="OrthoDB" id="1099523at2"/>
<dbReference type="Proteomes" id="UP000298313">
    <property type="component" value="Unassembled WGS sequence"/>
</dbReference>
<comment type="caution">
    <text evidence="4">The sequence shown here is derived from an EMBL/GenBank/DDBJ whole genome shotgun (WGS) entry which is preliminary data.</text>
</comment>
<dbReference type="GO" id="GO:0004222">
    <property type="term" value="F:metalloendopeptidase activity"/>
    <property type="evidence" value="ECO:0007669"/>
    <property type="project" value="TreeGrafter"/>
</dbReference>
<dbReference type="InterPro" id="IPR050570">
    <property type="entry name" value="Cell_wall_metabolism_enzyme"/>
</dbReference>
<feature type="domain" description="M23ase beta-sheet core" evidence="3">
    <location>
        <begin position="128"/>
        <end position="226"/>
    </location>
</feature>
<name>A0A4R9BDF2_9MICO</name>
<evidence type="ECO:0000313" key="5">
    <source>
        <dbReference type="Proteomes" id="UP000298313"/>
    </source>
</evidence>
<dbReference type="InterPro" id="IPR016047">
    <property type="entry name" value="M23ase_b-sheet_dom"/>
</dbReference>
<dbReference type="SUPFAM" id="SSF51261">
    <property type="entry name" value="Duplicated hybrid motif"/>
    <property type="match status" value="1"/>
</dbReference>
<organism evidence="4 5">
    <name type="scientific">Cryobacterium fucosi</name>
    <dbReference type="NCBI Taxonomy" id="1259157"/>
    <lineage>
        <taxon>Bacteria</taxon>
        <taxon>Bacillati</taxon>
        <taxon>Actinomycetota</taxon>
        <taxon>Actinomycetes</taxon>
        <taxon>Micrococcales</taxon>
        <taxon>Microbacteriaceae</taxon>
        <taxon>Cryobacterium</taxon>
    </lineage>
</organism>
<dbReference type="PANTHER" id="PTHR21666">
    <property type="entry name" value="PEPTIDASE-RELATED"/>
    <property type="match status" value="1"/>
</dbReference>
<dbReference type="RefSeq" id="WP_134522436.1">
    <property type="nucleotide sequence ID" value="NZ_SOHH01000032.1"/>
</dbReference>
<keyword evidence="1 2" id="KW-0732">Signal</keyword>
<gene>
    <name evidence="4" type="ORF">E3T48_03295</name>
</gene>
<keyword evidence="5" id="KW-1185">Reference proteome</keyword>
<evidence type="ECO:0000256" key="1">
    <source>
        <dbReference type="ARBA" id="ARBA00022729"/>
    </source>
</evidence>
<reference evidence="4 5" key="1">
    <citation type="submission" date="2019-03" db="EMBL/GenBank/DDBJ databases">
        <title>Genomics of glacier-inhabiting Cryobacterium strains.</title>
        <authorList>
            <person name="Liu Q."/>
            <person name="Xin Y.-H."/>
        </authorList>
    </citation>
    <scope>NUCLEOTIDE SEQUENCE [LARGE SCALE GENOMIC DNA]</scope>
    <source>
        <strain evidence="4 5">Hh4</strain>
    </source>
</reference>
<dbReference type="InterPro" id="IPR011055">
    <property type="entry name" value="Dup_hybrid_motif"/>
</dbReference>
<evidence type="ECO:0000313" key="4">
    <source>
        <dbReference type="EMBL" id="TFD81592.1"/>
    </source>
</evidence>
<dbReference type="CDD" id="cd12797">
    <property type="entry name" value="M23_peptidase"/>
    <property type="match status" value="1"/>
</dbReference>
<sequence length="241" mass="24180">MSGRTRASVVVSMGLASLLAVIGAVPAQATELGVAGGLPTELSAAAAGAAAEPPQRLPEISAVSPLVQRDGFSVAEAPKPVPVPVTPQFASTGVSAVSGAYRWPFPTAVRISDTFGPRIAPCDGCSSLHKGLDMNGGEGAPIGAVADGVVRQVTDYDDGGMGVHAIIDHTVDGRLVSSVYAHMSSGSLSVSAGQTVVAGQQVGNVGSTGQSTGPHLHLEILLDGVTPTDPFAWLTERAGPQ</sequence>
<protein>
    <submittedName>
        <fullName evidence="4">M23 family metallopeptidase</fullName>
    </submittedName>
</protein>
<dbReference type="PANTHER" id="PTHR21666:SF289">
    <property type="entry name" value="L-ALA--D-GLU ENDOPEPTIDASE"/>
    <property type="match status" value="1"/>
</dbReference>
<proteinExistence type="predicted"/>
<feature type="signal peptide" evidence="2">
    <location>
        <begin position="1"/>
        <end position="29"/>
    </location>
</feature>
<dbReference type="Gene3D" id="2.70.70.10">
    <property type="entry name" value="Glucose Permease (Domain IIA)"/>
    <property type="match status" value="1"/>
</dbReference>
<evidence type="ECO:0000256" key="2">
    <source>
        <dbReference type="SAM" id="SignalP"/>
    </source>
</evidence>